<dbReference type="STRING" id="764299.STRIC_1637"/>
<proteinExistence type="predicted"/>
<dbReference type="AlphaFoldDB" id="G5K4B7"/>
<reference evidence="2 3" key="1">
    <citation type="journal article" date="2014" name="Int. J. Syst. Evol. Microbiol.">
        <title>Phylogenomics and the dynamic genome evolution of the genus Streptococcus.</title>
        <authorList>
            <consortium name="The Broad Institute Genome Sequencing Platform"/>
            <person name="Richards V.P."/>
            <person name="Palmer S.R."/>
            <person name="Pavinski Bitar P.D."/>
            <person name="Qin X."/>
            <person name="Weinstock G.M."/>
            <person name="Highlander S.K."/>
            <person name="Town C.D."/>
            <person name="Burne R.A."/>
            <person name="Stanhope M.J."/>
        </authorList>
    </citation>
    <scope>NUCLEOTIDE SEQUENCE [LARGE SCALE GENOMIC DNA]</scope>
    <source>
        <strain evidence="2 3">707-05</strain>
    </source>
</reference>
<feature type="domain" description="M protein trans-acting positive regulator (MGA) HTH" evidence="1">
    <location>
        <begin position="8"/>
        <end position="58"/>
    </location>
</feature>
<comment type="caution">
    <text evidence="2">The sequence shown here is derived from an EMBL/GenBank/DDBJ whole genome shotgun (WGS) entry which is preliminary data.</text>
</comment>
<dbReference type="InterPro" id="IPR013199">
    <property type="entry name" value="HTH_Mga_DNA-bd_dom"/>
</dbReference>
<dbReference type="eggNOG" id="COG3711">
    <property type="taxonomic scope" value="Bacteria"/>
</dbReference>
<organism evidence="2 3">
    <name type="scientific">Streptococcus ictaluri 707-05</name>
    <dbReference type="NCBI Taxonomy" id="764299"/>
    <lineage>
        <taxon>Bacteria</taxon>
        <taxon>Bacillati</taxon>
        <taxon>Bacillota</taxon>
        <taxon>Bacilli</taxon>
        <taxon>Lactobacillales</taxon>
        <taxon>Streptococcaceae</taxon>
        <taxon>Streptococcus</taxon>
    </lineage>
</organism>
<evidence type="ECO:0000259" key="1">
    <source>
        <dbReference type="Pfam" id="PF08280"/>
    </source>
</evidence>
<protein>
    <submittedName>
        <fullName evidence="2">M protein trans-acting positive regulator (MGA) HTH domain protein</fullName>
    </submittedName>
</protein>
<evidence type="ECO:0000313" key="3">
    <source>
        <dbReference type="Proteomes" id="UP000003330"/>
    </source>
</evidence>
<name>G5K4B7_9STRE</name>
<gene>
    <name evidence="2" type="ORF">STRIC_1637</name>
</gene>
<evidence type="ECO:0000313" key="2">
    <source>
        <dbReference type="EMBL" id="EHI69163.1"/>
    </source>
</evidence>
<dbReference type="Proteomes" id="UP000003330">
    <property type="component" value="Unassembled WGS sequence"/>
</dbReference>
<dbReference type="EMBL" id="AEUX02000007">
    <property type="protein sequence ID" value="EHI69163.1"/>
    <property type="molecule type" value="Genomic_DNA"/>
</dbReference>
<dbReference type="Pfam" id="PF08280">
    <property type="entry name" value="HTH_Mga"/>
    <property type="match status" value="1"/>
</dbReference>
<sequence>MKIDHLMTKDRSAQYQMMRSLHKVKNGLALKDLMTQLKLSKVTLIKYIDQLNHLFKDKEIVACLSSDEDSLYLEMSTYLSWTSIQSLLLEDSLSYQNE</sequence>
<keyword evidence="3" id="KW-1185">Reference proteome</keyword>
<accession>G5K4B7</accession>